<dbReference type="Pfam" id="PF11327">
    <property type="entry name" value="Egh16-like"/>
    <property type="match status" value="1"/>
</dbReference>
<gene>
    <name evidence="3" type="ORF">TWF506_008169</name>
</gene>
<dbReference type="Proteomes" id="UP001307849">
    <property type="component" value="Unassembled WGS sequence"/>
</dbReference>
<sequence length="383" mass="43027">MIVPISAATAAAIFTILIDQAAAHARIIHSTGDKGGDGRGLLSTWTHHGKNDVHGQKEATIFSDPPVPNKKINRLYLNEGCGVTLQTVDLWWQMFGGRGTEDWYKYQEVLSNRPGITKEAWIQTWWETKKQADANKMAVVSGDGTGWLHMAVLQINEDGAGPFRCKIDPVGDGKYPWGWEPNDRYMNQPPPNDGGAAKSFWPHGKHRAHLLKLKIPRGIRCTGTSGPHKNVCIMRCENYAVNGPFGGCIPFRVVNLPEEQKPVTEHPINKPVEKPQAIDYGYKPVPAQAANGGYYKRDVEDVDPNKLRFRRDDEGILPHVLNEKRSDEPFTDEQIKEQKRSEERSVRDFARVKRSVQNAVRKSRRSPVVEPSHIMSQAEDVSE</sequence>
<evidence type="ECO:0000313" key="3">
    <source>
        <dbReference type="EMBL" id="KAK6513730.1"/>
    </source>
</evidence>
<evidence type="ECO:0000313" key="4">
    <source>
        <dbReference type="Proteomes" id="UP001307849"/>
    </source>
</evidence>
<keyword evidence="2" id="KW-0732">Signal</keyword>
<proteinExistence type="predicted"/>
<dbReference type="PANTHER" id="PTHR34618">
    <property type="entry name" value="SURFACE PROTEIN MAS1, PUTATIVE-RELATED"/>
    <property type="match status" value="1"/>
</dbReference>
<comment type="caution">
    <text evidence="3">The sequence shown here is derived from an EMBL/GenBank/DDBJ whole genome shotgun (WGS) entry which is preliminary data.</text>
</comment>
<feature type="signal peptide" evidence="2">
    <location>
        <begin position="1"/>
        <end position="23"/>
    </location>
</feature>
<name>A0AAN8NL42_9PEZI</name>
<accession>A0AAN8NL42</accession>
<keyword evidence="4" id="KW-1185">Reference proteome</keyword>
<protein>
    <submittedName>
        <fullName evidence="3">Uncharacterized protein</fullName>
    </submittedName>
</protein>
<dbReference type="PANTHER" id="PTHR34618:SF1">
    <property type="entry name" value="SECRETED PROTEIN"/>
    <property type="match status" value="1"/>
</dbReference>
<dbReference type="EMBL" id="JAVHJM010000005">
    <property type="protein sequence ID" value="KAK6513730.1"/>
    <property type="molecule type" value="Genomic_DNA"/>
</dbReference>
<reference evidence="3 4" key="1">
    <citation type="submission" date="2019-10" db="EMBL/GenBank/DDBJ databases">
        <authorList>
            <person name="Palmer J.M."/>
        </authorList>
    </citation>
    <scope>NUCLEOTIDE SEQUENCE [LARGE SCALE GENOMIC DNA]</scope>
    <source>
        <strain evidence="3 4">TWF506</strain>
    </source>
</reference>
<evidence type="ECO:0000256" key="2">
    <source>
        <dbReference type="SAM" id="SignalP"/>
    </source>
</evidence>
<evidence type="ECO:0000256" key="1">
    <source>
        <dbReference type="SAM" id="MobiDB-lite"/>
    </source>
</evidence>
<organism evidence="3 4">
    <name type="scientific">Arthrobotrys conoides</name>
    <dbReference type="NCBI Taxonomy" id="74498"/>
    <lineage>
        <taxon>Eukaryota</taxon>
        <taxon>Fungi</taxon>
        <taxon>Dikarya</taxon>
        <taxon>Ascomycota</taxon>
        <taxon>Pezizomycotina</taxon>
        <taxon>Orbiliomycetes</taxon>
        <taxon>Orbiliales</taxon>
        <taxon>Orbiliaceae</taxon>
        <taxon>Arthrobotrys</taxon>
    </lineage>
</organism>
<feature type="chain" id="PRO_5043018153" evidence="2">
    <location>
        <begin position="24"/>
        <end position="383"/>
    </location>
</feature>
<dbReference type="AlphaFoldDB" id="A0AAN8NL42"/>
<dbReference type="InterPro" id="IPR021476">
    <property type="entry name" value="Egh16-like"/>
</dbReference>
<feature type="region of interest" description="Disordered" evidence="1">
    <location>
        <begin position="321"/>
        <end position="383"/>
    </location>
</feature>
<feature type="compositionally biased region" description="Basic and acidic residues" evidence="1">
    <location>
        <begin position="321"/>
        <end position="351"/>
    </location>
</feature>